<dbReference type="EC" id="2.6.1.-" evidence="7"/>
<keyword evidence="3 7" id="KW-0032">Aminotransferase</keyword>
<keyword evidence="10" id="KW-1185">Reference proteome</keyword>
<dbReference type="InterPro" id="IPR050596">
    <property type="entry name" value="AspAT/PAT-like"/>
</dbReference>
<gene>
    <name evidence="9" type="ORF">VA596_12360</name>
</gene>
<dbReference type="Proteomes" id="UP001304298">
    <property type="component" value="Unassembled WGS sequence"/>
</dbReference>
<comment type="caution">
    <text evidence="9">The sequence shown here is derived from an EMBL/GenBank/DDBJ whole genome shotgun (WGS) entry which is preliminary data.</text>
</comment>
<dbReference type="GO" id="GO:0008483">
    <property type="term" value="F:transaminase activity"/>
    <property type="evidence" value="ECO:0007669"/>
    <property type="project" value="UniProtKB-KW"/>
</dbReference>
<comment type="similarity">
    <text evidence="2 7">Belongs to the class-I pyridoxal-phosphate-dependent aminotransferase family.</text>
</comment>
<keyword evidence="4 7" id="KW-0808">Transferase</keyword>
<dbReference type="PANTHER" id="PTHR46383:SF1">
    <property type="entry name" value="ASPARTATE AMINOTRANSFERASE"/>
    <property type="match status" value="1"/>
</dbReference>
<dbReference type="InterPro" id="IPR015421">
    <property type="entry name" value="PyrdxlP-dep_Trfase_major"/>
</dbReference>
<dbReference type="InterPro" id="IPR015422">
    <property type="entry name" value="PyrdxlP-dep_Trfase_small"/>
</dbReference>
<dbReference type="CDD" id="cd00609">
    <property type="entry name" value="AAT_like"/>
    <property type="match status" value="1"/>
</dbReference>
<accession>A0ABU5R295</accession>
<proteinExistence type="inferred from homology"/>
<sequence>MAKRAARRLASVERSATVALLDRVQQLRAQGRSLVDLSRGEPDFVTPQEITEAAVAALRSGRTHYSPSRGLPELREAIAAKLLADNDVVVSAADGVLVTPSAKHALYAAFTSLLDPGDEVVIPSPGWVSYAAMVSLAGATPVPALLDPATGFRITEAVIEAAVTPGTRILLVNSPNNPTGRMLDAAELEAVLTVARRHDLVVISDEIYEHIRYDGHPHLSPAAYLRENTLTVNGFSKGYAMTGWRLGYLAGPADLVAAARKVQEHSVSCAATFTQIAGTTALEDSQPAVEEMVSAYTARRALLVEGLNFLPGVTCAAPEGSFYAFPDISGTGVPDGSEFAEWMLDDAGVVMTPGPAFGAGGRTHVRLSFAASEQELTDALERMDKALRSR</sequence>
<organism evidence="9 10">
    <name type="scientific">Amycolatopsis heterodermiae</name>
    <dbReference type="NCBI Taxonomy" id="3110235"/>
    <lineage>
        <taxon>Bacteria</taxon>
        <taxon>Bacillati</taxon>
        <taxon>Actinomycetota</taxon>
        <taxon>Actinomycetes</taxon>
        <taxon>Pseudonocardiales</taxon>
        <taxon>Pseudonocardiaceae</taxon>
        <taxon>Amycolatopsis</taxon>
    </lineage>
</organism>
<dbReference type="RefSeq" id="WP_323326377.1">
    <property type="nucleotide sequence ID" value="NZ_JAYFSI010000002.1"/>
</dbReference>
<dbReference type="Pfam" id="PF00155">
    <property type="entry name" value="Aminotran_1_2"/>
    <property type="match status" value="1"/>
</dbReference>
<evidence type="ECO:0000256" key="2">
    <source>
        <dbReference type="ARBA" id="ARBA00007441"/>
    </source>
</evidence>
<evidence type="ECO:0000256" key="4">
    <source>
        <dbReference type="ARBA" id="ARBA00022679"/>
    </source>
</evidence>
<evidence type="ECO:0000256" key="7">
    <source>
        <dbReference type="RuleBase" id="RU000481"/>
    </source>
</evidence>
<dbReference type="InterPro" id="IPR004838">
    <property type="entry name" value="NHTrfase_class1_PyrdxlP-BS"/>
</dbReference>
<name>A0ABU5R295_9PSEU</name>
<dbReference type="Gene3D" id="3.90.1150.10">
    <property type="entry name" value="Aspartate Aminotransferase, domain 1"/>
    <property type="match status" value="1"/>
</dbReference>
<dbReference type="EMBL" id="JAYFSI010000002">
    <property type="protein sequence ID" value="MEA5360331.1"/>
    <property type="molecule type" value="Genomic_DNA"/>
</dbReference>
<dbReference type="InterPro" id="IPR015424">
    <property type="entry name" value="PyrdxlP-dep_Trfase"/>
</dbReference>
<evidence type="ECO:0000256" key="5">
    <source>
        <dbReference type="ARBA" id="ARBA00022898"/>
    </source>
</evidence>
<protein>
    <recommendedName>
        <fullName evidence="7">Aminotransferase</fullName>
        <ecNumber evidence="7">2.6.1.-</ecNumber>
    </recommendedName>
</protein>
<keyword evidence="6" id="KW-0045">Antibiotic biosynthesis</keyword>
<dbReference type="PROSITE" id="PS00105">
    <property type="entry name" value="AA_TRANSFER_CLASS_1"/>
    <property type="match status" value="1"/>
</dbReference>
<keyword evidence="5" id="KW-0663">Pyridoxal phosphate</keyword>
<evidence type="ECO:0000256" key="1">
    <source>
        <dbReference type="ARBA" id="ARBA00001933"/>
    </source>
</evidence>
<evidence type="ECO:0000313" key="10">
    <source>
        <dbReference type="Proteomes" id="UP001304298"/>
    </source>
</evidence>
<dbReference type="Gene3D" id="3.40.640.10">
    <property type="entry name" value="Type I PLP-dependent aspartate aminotransferase-like (Major domain)"/>
    <property type="match status" value="1"/>
</dbReference>
<evidence type="ECO:0000256" key="6">
    <source>
        <dbReference type="ARBA" id="ARBA00023194"/>
    </source>
</evidence>
<comment type="cofactor">
    <cofactor evidence="1 7">
        <name>pyridoxal 5'-phosphate</name>
        <dbReference type="ChEBI" id="CHEBI:597326"/>
    </cofactor>
</comment>
<evidence type="ECO:0000313" key="9">
    <source>
        <dbReference type="EMBL" id="MEA5360331.1"/>
    </source>
</evidence>
<dbReference type="SUPFAM" id="SSF53383">
    <property type="entry name" value="PLP-dependent transferases"/>
    <property type="match status" value="1"/>
</dbReference>
<evidence type="ECO:0000259" key="8">
    <source>
        <dbReference type="Pfam" id="PF00155"/>
    </source>
</evidence>
<feature type="domain" description="Aminotransferase class I/classII large" evidence="8">
    <location>
        <begin position="34"/>
        <end position="382"/>
    </location>
</feature>
<dbReference type="InterPro" id="IPR004839">
    <property type="entry name" value="Aminotransferase_I/II_large"/>
</dbReference>
<evidence type="ECO:0000256" key="3">
    <source>
        <dbReference type="ARBA" id="ARBA00022576"/>
    </source>
</evidence>
<dbReference type="PANTHER" id="PTHR46383">
    <property type="entry name" value="ASPARTATE AMINOTRANSFERASE"/>
    <property type="match status" value="1"/>
</dbReference>
<reference evidence="9 10" key="1">
    <citation type="submission" date="2023-12" db="EMBL/GenBank/DDBJ databases">
        <title>Amycolatopsis sp. V23-08.</title>
        <authorList>
            <person name="Somphong A."/>
        </authorList>
    </citation>
    <scope>NUCLEOTIDE SEQUENCE [LARGE SCALE GENOMIC DNA]</scope>
    <source>
        <strain evidence="9 10">V23-08</strain>
    </source>
</reference>